<gene>
    <name evidence="7" type="ORF">NSCAC_0779</name>
</gene>
<feature type="domain" description="Lipopolysaccharide assembly protein A" evidence="6">
    <location>
        <begin position="26"/>
        <end position="85"/>
    </location>
</feature>
<evidence type="ECO:0000313" key="7">
    <source>
        <dbReference type="EMBL" id="CAB1275663.1"/>
    </source>
</evidence>
<evidence type="ECO:0000256" key="5">
    <source>
        <dbReference type="SAM" id="Phobius"/>
    </source>
</evidence>
<evidence type="ECO:0000256" key="2">
    <source>
        <dbReference type="ARBA" id="ARBA00022692"/>
    </source>
</evidence>
<dbReference type="RefSeq" id="WP_197745086.1">
    <property type="nucleotide sequence ID" value="NZ_LR778175.1"/>
</dbReference>
<evidence type="ECO:0000313" key="8">
    <source>
        <dbReference type="Proteomes" id="UP000516072"/>
    </source>
</evidence>
<feature type="transmembrane region" description="Helical" evidence="5">
    <location>
        <begin position="37"/>
        <end position="65"/>
    </location>
</feature>
<protein>
    <recommendedName>
        <fullName evidence="6">Lipopolysaccharide assembly protein A domain-containing protein</fullName>
    </recommendedName>
</protein>
<sequence>MQRFLYFLIFIIVFVLGLIFADHHAELVTINYYFGTISIPLSLLLSLILLVGVILGILASLNTVIKYKYENRKLRKSVKTIQRENADLRSFPIPIKYEK</sequence>
<keyword evidence="1" id="KW-1003">Cell membrane</keyword>
<reference evidence="7 8" key="1">
    <citation type="submission" date="2020-03" db="EMBL/GenBank/DDBJ databases">
        <authorList>
            <person name="Picone N."/>
        </authorList>
    </citation>
    <scope>NUCLEOTIDE SEQUENCE [LARGE SCALE GENOMIC DNA]</scope>
    <source>
        <strain evidence="7">NSCAC1</strain>
    </source>
</reference>
<evidence type="ECO:0000256" key="4">
    <source>
        <dbReference type="ARBA" id="ARBA00023136"/>
    </source>
</evidence>
<dbReference type="GO" id="GO:0005886">
    <property type="term" value="C:plasma membrane"/>
    <property type="evidence" value="ECO:0007669"/>
    <property type="project" value="InterPro"/>
</dbReference>
<evidence type="ECO:0000256" key="1">
    <source>
        <dbReference type="ARBA" id="ARBA00022475"/>
    </source>
</evidence>
<keyword evidence="4 5" id="KW-0472">Membrane</keyword>
<evidence type="ECO:0000256" key="3">
    <source>
        <dbReference type="ARBA" id="ARBA00022989"/>
    </source>
</evidence>
<proteinExistence type="predicted"/>
<keyword evidence="8" id="KW-1185">Reference proteome</keyword>
<dbReference type="AlphaFoldDB" id="A0A7G1Q981"/>
<dbReference type="Proteomes" id="UP000516072">
    <property type="component" value="Chromosome"/>
</dbReference>
<organism evidence="7 8">
    <name type="scientific">Candidatus Nitrosacidococcus tergens</name>
    <dbReference type="NCBI Taxonomy" id="553981"/>
    <lineage>
        <taxon>Bacteria</taxon>
        <taxon>Pseudomonadati</taxon>
        <taxon>Pseudomonadota</taxon>
        <taxon>Gammaproteobacteria</taxon>
        <taxon>Chromatiales</taxon>
        <taxon>Chromatiaceae</taxon>
        <taxon>Candidatus Nitrosacidococcus</taxon>
    </lineage>
</organism>
<accession>A0A7G1Q981</accession>
<keyword evidence="2 5" id="KW-0812">Transmembrane</keyword>
<dbReference type="EMBL" id="LR778175">
    <property type="protein sequence ID" value="CAB1275663.1"/>
    <property type="molecule type" value="Genomic_DNA"/>
</dbReference>
<dbReference type="KEGG" id="ntg:NSCAC_0779"/>
<evidence type="ECO:0000259" key="6">
    <source>
        <dbReference type="Pfam" id="PF06305"/>
    </source>
</evidence>
<name>A0A7G1Q981_9GAMM</name>
<dbReference type="Pfam" id="PF06305">
    <property type="entry name" value="LapA_dom"/>
    <property type="match status" value="1"/>
</dbReference>
<keyword evidence="3 5" id="KW-1133">Transmembrane helix</keyword>
<dbReference type="InterPro" id="IPR010445">
    <property type="entry name" value="LapA_dom"/>
</dbReference>